<sequence length="62" mass="7350">MPARYIRNGAIRAERFLQYRKLQFRGPSTLSLGTRQDLNLAHSYPVTSQMNHLCRNLRQFRT</sequence>
<organism evidence="1">
    <name type="scientific">Rhizobium leguminosarum bv. viciae</name>
    <dbReference type="NCBI Taxonomy" id="387"/>
    <lineage>
        <taxon>Bacteria</taxon>
        <taxon>Pseudomonadati</taxon>
        <taxon>Pseudomonadota</taxon>
        <taxon>Alphaproteobacteria</taxon>
        <taxon>Hyphomicrobiales</taxon>
        <taxon>Rhizobiaceae</taxon>
        <taxon>Rhizobium/Agrobacterium group</taxon>
        <taxon>Rhizobium</taxon>
    </lineage>
</organism>
<dbReference type="EMBL" id="KT944070">
    <property type="protein sequence ID" value="ALU64367.1"/>
    <property type="molecule type" value="Genomic_DNA"/>
</dbReference>
<protein>
    <submittedName>
        <fullName evidence="1">Uncharacterized protein</fullName>
    </submittedName>
</protein>
<dbReference type="AlphaFoldDB" id="A0A0U3HZG7"/>
<evidence type="ECO:0000313" key="1">
    <source>
        <dbReference type="EMBL" id="ALU64367.1"/>
    </source>
</evidence>
<name>A0A0U3HZG7_RHILV</name>
<accession>A0A0U3HZG7</accession>
<reference evidence="1" key="1">
    <citation type="submission" date="2015-10" db="EMBL/GenBank/DDBJ databases">
        <title>Comparative analysis of sym-gene organization in Rhizobium leguminosarum bv. viciae strains, isolated from different host plants and demonstrating clear differences in symbiotic specificity.</title>
        <authorList>
            <person name="Chirak E.R."/>
            <person name="Kimeklis A.K."/>
            <person name="Andronov E.E."/>
        </authorList>
    </citation>
    <scope>NUCLEOTIDE SEQUENCE</scope>
    <source>
        <strain evidence="1">Vaf12</strain>
    </source>
</reference>
<proteinExistence type="predicted"/>